<accession>A0A0G8C915</accession>
<gene>
    <name evidence="1" type="ORF">B4147_5195</name>
</gene>
<proteinExistence type="predicted"/>
<name>A0A0G8C915_9BACI</name>
<reference evidence="1 2" key="1">
    <citation type="journal article" date="2015" name="Genome Announc.">
        <title>Next-Generation Whole-Genome Sequencing of Eight Strains of Bacillus cereus, Isolated from Food.</title>
        <authorList>
            <person name="Krawczyk A.O."/>
            <person name="de Jong A."/>
            <person name="Eijlander R.T."/>
            <person name="Berendsen E.M."/>
            <person name="Holsappel S."/>
            <person name="Wells-Bennik M.H."/>
            <person name="Kuipers O.P."/>
        </authorList>
    </citation>
    <scope>NUCLEOTIDE SEQUENCE [LARGE SCALE GENOMIC DNA]</scope>
    <source>
        <strain evidence="1 2">B4147</strain>
    </source>
</reference>
<sequence length="48" mass="5677">MSMLISKVFFGLLVWINYIDRKYSVLLQSFLRDKKVRLSTAEKPKSEP</sequence>
<dbReference type="EMBL" id="LCYN01000017">
    <property type="protein sequence ID" value="KKZ95954.1"/>
    <property type="molecule type" value="Genomic_DNA"/>
</dbReference>
<evidence type="ECO:0000313" key="2">
    <source>
        <dbReference type="Proteomes" id="UP000035350"/>
    </source>
</evidence>
<evidence type="ECO:0000313" key="1">
    <source>
        <dbReference type="EMBL" id="KKZ95954.1"/>
    </source>
</evidence>
<protein>
    <submittedName>
        <fullName evidence="1">Uncharacterized protein</fullName>
    </submittedName>
</protein>
<dbReference type="Proteomes" id="UP000035350">
    <property type="component" value="Unassembled WGS sequence"/>
</dbReference>
<organism evidence="1 2">
    <name type="scientific">Bacillus wiedmannii</name>
    <dbReference type="NCBI Taxonomy" id="1890302"/>
    <lineage>
        <taxon>Bacteria</taxon>
        <taxon>Bacillati</taxon>
        <taxon>Bacillota</taxon>
        <taxon>Bacilli</taxon>
        <taxon>Bacillales</taxon>
        <taxon>Bacillaceae</taxon>
        <taxon>Bacillus</taxon>
        <taxon>Bacillus cereus group</taxon>
    </lineage>
</organism>
<comment type="caution">
    <text evidence="1">The sequence shown here is derived from an EMBL/GenBank/DDBJ whole genome shotgun (WGS) entry which is preliminary data.</text>
</comment>
<reference evidence="2" key="2">
    <citation type="submission" date="2015-04" db="EMBL/GenBank/DDBJ databases">
        <title>Draft Genome Sequences of Eight Spore-Forming Food Isolates of Bacillus cereus Genome sequencing.</title>
        <authorList>
            <person name="Krawcyk A.O."/>
            <person name="de Jong A."/>
            <person name="Eijlander R.T."/>
            <person name="Berendsen E.M."/>
            <person name="Holsappel S."/>
            <person name="Wells-Bennik M."/>
            <person name="Kuipers O.P."/>
        </authorList>
    </citation>
    <scope>NUCLEOTIDE SEQUENCE [LARGE SCALE GENOMIC DNA]</scope>
    <source>
        <strain evidence="2">B4147</strain>
    </source>
</reference>
<dbReference type="AlphaFoldDB" id="A0A0G8C915"/>
<dbReference type="PATRIC" id="fig|1396.433.peg.2036"/>